<dbReference type="EMBL" id="BAABME010002197">
    <property type="protein sequence ID" value="GAA0153525.1"/>
    <property type="molecule type" value="Genomic_DNA"/>
</dbReference>
<name>A0AAV3PQL4_LITER</name>
<sequence>MKPPESYKDVQKLTGCLPALSRFISKSGEWKIPFFNNLRRALKETFRWDEECAHAFEEMKAYLGSPKLLSRPKTIKELQLYLVVSEAAISSVWVRETGGIQNLIYYMSHVLHRAEEN</sequence>
<evidence type="ECO:0000313" key="2">
    <source>
        <dbReference type="EMBL" id="GAA0153525.1"/>
    </source>
</evidence>
<gene>
    <name evidence="2" type="ORF">LIER_11741</name>
</gene>
<keyword evidence="3" id="KW-1185">Reference proteome</keyword>
<dbReference type="InterPro" id="IPR043502">
    <property type="entry name" value="DNA/RNA_pol_sf"/>
</dbReference>
<evidence type="ECO:0000313" key="3">
    <source>
        <dbReference type="Proteomes" id="UP001454036"/>
    </source>
</evidence>
<dbReference type="AlphaFoldDB" id="A0AAV3PQL4"/>
<dbReference type="Proteomes" id="UP001454036">
    <property type="component" value="Unassembled WGS sequence"/>
</dbReference>
<evidence type="ECO:0000259" key="1">
    <source>
        <dbReference type="Pfam" id="PF17919"/>
    </source>
</evidence>
<dbReference type="SUPFAM" id="SSF56672">
    <property type="entry name" value="DNA/RNA polymerases"/>
    <property type="match status" value="1"/>
</dbReference>
<dbReference type="PANTHER" id="PTHR48475:SF2">
    <property type="entry name" value="RIBONUCLEASE H"/>
    <property type="match status" value="1"/>
</dbReference>
<dbReference type="InterPro" id="IPR043128">
    <property type="entry name" value="Rev_trsase/Diguanyl_cyclase"/>
</dbReference>
<organism evidence="2 3">
    <name type="scientific">Lithospermum erythrorhizon</name>
    <name type="common">Purple gromwell</name>
    <name type="synonym">Lithospermum officinale var. erythrorhizon</name>
    <dbReference type="NCBI Taxonomy" id="34254"/>
    <lineage>
        <taxon>Eukaryota</taxon>
        <taxon>Viridiplantae</taxon>
        <taxon>Streptophyta</taxon>
        <taxon>Embryophyta</taxon>
        <taxon>Tracheophyta</taxon>
        <taxon>Spermatophyta</taxon>
        <taxon>Magnoliopsida</taxon>
        <taxon>eudicotyledons</taxon>
        <taxon>Gunneridae</taxon>
        <taxon>Pentapetalae</taxon>
        <taxon>asterids</taxon>
        <taxon>lamiids</taxon>
        <taxon>Boraginales</taxon>
        <taxon>Boraginaceae</taxon>
        <taxon>Boraginoideae</taxon>
        <taxon>Lithospermeae</taxon>
        <taxon>Lithospermum</taxon>
    </lineage>
</organism>
<protein>
    <recommendedName>
        <fullName evidence="1">Reverse transcriptase/retrotransposon-derived protein RNase H-like domain-containing protein</fullName>
    </recommendedName>
</protein>
<dbReference type="Pfam" id="PF17919">
    <property type="entry name" value="RT_RNaseH_2"/>
    <property type="match status" value="1"/>
</dbReference>
<dbReference type="Gene3D" id="3.30.70.270">
    <property type="match status" value="1"/>
</dbReference>
<comment type="caution">
    <text evidence="2">The sequence shown here is derived from an EMBL/GenBank/DDBJ whole genome shotgun (WGS) entry which is preliminary data.</text>
</comment>
<dbReference type="PANTHER" id="PTHR48475">
    <property type="entry name" value="RIBONUCLEASE H"/>
    <property type="match status" value="1"/>
</dbReference>
<dbReference type="InterPro" id="IPR041577">
    <property type="entry name" value="RT_RNaseH_2"/>
</dbReference>
<accession>A0AAV3PQL4</accession>
<proteinExistence type="predicted"/>
<reference evidence="2 3" key="1">
    <citation type="submission" date="2024-01" db="EMBL/GenBank/DDBJ databases">
        <title>The complete chloroplast genome sequence of Lithospermum erythrorhizon: insights into the phylogenetic relationship among Boraginaceae species and the maternal lineages of purple gromwells.</title>
        <authorList>
            <person name="Okada T."/>
            <person name="Watanabe K."/>
        </authorList>
    </citation>
    <scope>NUCLEOTIDE SEQUENCE [LARGE SCALE GENOMIC DNA]</scope>
</reference>
<feature type="domain" description="Reverse transcriptase/retrotransposon-derived protein RNase H-like" evidence="1">
    <location>
        <begin position="48"/>
        <end position="117"/>
    </location>
</feature>